<evidence type="ECO:0000313" key="2">
    <source>
        <dbReference type="Proteomes" id="UP000054023"/>
    </source>
</evidence>
<accession>A0A0W8IDN5</accession>
<sequence>MASSSGSPDHPSPTGNGSPAVLLWWISVGAGGHVVVHTSRCWEWLRALRAHRRPRPLFHAALEVSDGDLQYVLEMTPVWGQPPGPRGVIVRGPVGLRWLGASRFFQYEVRCWAGGSIPDRDWAVGPPVRFPLTSSEVHALITRVPLVPRLTWGRDAFGIADMWNSNSLIAWALHSSGIASRRLLPPGGGDAPGWRSGVVAALSDSQSRPGADARSEP</sequence>
<dbReference type="STRING" id="317018.AVL63_06055"/>
<reference evidence="2" key="1">
    <citation type="submission" date="2015-12" db="EMBL/GenBank/DDBJ databases">
        <authorList>
            <person name="Nair G.R."/>
            <person name="Kaur G."/>
            <person name="Mayilraj S."/>
        </authorList>
    </citation>
    <scope>NUCLEOTIDE SEQUENCE [LARGE SCALE GENOMIC DNA]</scope>
    <source>
        <strain evidence="2">CD08_7</strain>
    </source>
</reference>
<protein>
    <submittedName>
        <fullName evidence="1">Uncharacterized protein</fullName>
    </submittedName>
</protein>
<organism evidence="1 2">
    <name type="scientific">Nesterenkonia jeotgali</name>
    <dbReference type="NCBI Taxonomy" id="317018"/>
    <lineage>
        <taxon>Bacteria</taxon>
        <taxon>Bacillati</taxon>
        <taxon>Actinomycetota</taxon>
        <taxon>Actinomycetes</taxon>
        <taxon>Micrococcales</taxon>
        <taxon>Micrococcaceae</taxon>
        <taxon>Nesterenkonia</taxon>
    </lineage>
</organism>
<name>A0A0W8IDN5_9MICC</name>
<dbReference type="AlphaFoldDB" id="A0A0W8IDN5"/>
<evidence type="ECO:0000313" key="1">
    <source>
        <dbReference type="EMBL" id="KUG58047.1"/>
    </source>
</evidence>
<dbReference type="EMBL" id="LQBM01000004">
    <property type="protein sequence ID" value="KUG58047.1"/>
    <property type="molecule type" value="Genomic_DNA"/>
</dbReference>
<comment type="caution">
    <text evidence="1">The sequence shown here is derived from an EMBL/GenBank/DDBJ whole genome shotgun (WGS) entry which is preliminary data.</text>
</comment>
<proteinExistence type="predicted"/>
<dbReference type="Proteomes" id="UP000054023">
    <property type="component" value="Unassembled WGS sequence"/>
</dbReference>
<gene>
    <name evidence="1" type="ORF">AVL63_06055</name>
</gene>
<keyword evidence="2" id="KW-1185">Reference proteome</keyword>